<name>A0A376AG80_9HYPH</name>
<keyword evidence="5" id="KW-1185">Reference proteome</keyword>
<evidence type="ECO:0000256" key="1">
    <source>
        <dbReference type="ARBA" id="ARBA00022729"/>
    </source>
</evidence>
<dbReference type="SUPFAM" id="SSF50494">
    <property type="entry name" value="Trypsin-like serine proteases"/>
    <property type="match status" value="1"/>
</dbReference>
<protein>
    <recommendedName>
        <fullName evidence="6">Peptidase S1 domain-containing protein</fullName>
    </recommendedName>
</protein>
<dbReference type="STRING" id="1336235.GCA_000518785_02078"/>
<dbReference type="InterPro" id="IPR050966">
    <property type="entry name" value="Glutamyl_endopeptidase"/>
</dbReference>
<evidence type="ECO:0000256" key="3">
    <source>
        <dbReference type="SAM" id="SignalP"/>
    </source>
</evidence>
<dbReference type="Proteomes" id="UP000254764">
    <property type="component" value="Unassembled WGS sequence"/>
</dbReference>
<feature type="signal peptide" evidence="3">
    <location>
        <begin position="1"/>
        <end position="27"/>
    </location>
</feature>
<evidence type="ECO:0000313" key="4">
    <source>
        <dbReference type="EMBL" id="SSC66832.1"/>
    </source>
</evidence>
<feature type="chain" id="PRO_5016655998" description="Peptidase S1 domain-containing protein" evidence="3">
    <location>
        <begin position="28"/>
        <end position="320"/>
    </location>
</feature>
<sequence length="320" mass="34285">MTKLNGGLRRTASALLSLALAASGASAADLKIENLKNTKDGRAPLSLEELESARPMPSKEVSPEELRQMQQRFRALNPNMLDLKAGPDKEGSLVKGVPEKVDDPAAAAPYWSAGRLTFRDGDGVPSACTAQFVESASVILTAAHCVMDEETGKWFSDFVFQRAYNDGATAQTVGWRCVSLFDAFHDPAPNFAYDYAFILADGKDDEKPLEMTIGSPADKALTAIGYPANFGNGRFLYKVDGEWSAVVDGIVTMTGNPMRSGNSGGAWFTDFKVGGGAGENRVISLNSHHLEGNTEDENGPLFTADTSRLLAHVADARCLD</sequence>
<proteinExistence type="predicted"/>
<keyword evidence="1 3" id="KW-0732">Signal</keyword>
<dbReference type="RefSeq" id="WP_115669545.1">
    <property type="nucleotide sequence ID" value="NZ_UEYP01000003.1"/>
</dbReference>
<evidence type="ECO:0008006" key="6">
    <source>
        <dbReference type="Google" id="ProtNLM"/>
    </source>
</evidence>
<gene>
    <name evidence="4" type="ORF">RHIZ70_2540</name>
</gene>
<dbReference type="InterPro" id="IPR043504">
    <property type="entry name" value="Peptidase_S1_PA_chymotrypsin"/>
</dbReference>
<dbReference type="AlphaFoldDB" id="A0A376AG80"/>
<dbReference type="OrthoDB" id="8392384at2"/>
<dbReference type="EMBL" id="UEYP01000003">
    <property type="protein sequence ID" value="SSC66832.1"/>
    <property type="molecule type" value="Genomic_DNA"/>
</dbReference>
<dbReference type="PANTHER" id="PTHR15462">
    <property type="entry name" value="SERINE PROTEASE"/>
    <property type="match status" value="1"/>
</dbReference>
<organism evidence="4 5">
    <name type="scientific">Ciceribacter selenitireducens ATCC BAA-1503</name>
    <dbReference type="NCBI Taxonomy" id="1336235"/>
    <lineage>
        <taxon>Bacteria</taxon>
        <taxon>Pseudomonadati</taxon>
        <taxon>Pseudomonadota</taxon>
        <taxon>Alphaproteobacteria</taxon>
        <taxon>Hyphomicrobiales</taxon>
        <taxon>Rhizobiaceae</taxon>
        <taxon>Ciceribacter</taxon>
    </lineage>
</organism>
<feature type="region of interest" description="Disordered" evidence="2">
    <location>
        <begin position="43"/>
        <end position="64"/>
    </location>
</feature>
<dbReference type="InterPro" id="IPR009003">
    <property type="entry name" value="Peptidase_S1_PA"/>
</dbReference>
<accession>A0A376AG80</accession>
<dbReference type="PANTHER" id="PTHR15462:SF19">
    <property type="entry name" value="PEPTIDASE S1 DOMAIN-CONTAINING PROTEIN"/>
    <property type="match status" value="1"/>
</dbReference>
<evidence type="ECO:0000256" key="2">
    <source>
        <dbReference type="SAM" id="MobiDB-lite"/>
    </source>
</evidence>
<dbReference type="Gene3D" id="2.40.10.10">
    <property type="entry name" value="Trypsin-like serine proteases"/>
    <property type="match status" value="2"/>
</dbReference>
<reference evidence="5" key="1">
    <citation type="submission" date="2018-07" db="EMBL/GenBank/DDBJ databases">
        <authorList>
            <person name="Peiro R."/>
            <person name="Begona"/>
            <person name="Cbmso G."/>
            <person name="Lopez M."/>
            <person name="Gonzalez S."/>
        </authorList>
    </citation>
    <scope>NUCLEOTIDE SEQUENCE [LARGE SCALE GENOMIC DNA]</scope>
</reference>
<evidence type="ECO:0000313" key="5">
    <source>
        <dbReference type="Proteomes" id="UP000254764"/>
    </source>
</evidence>